<evidence type="ECO:0000259" key="1">
    <source>
        <dbReference type="SMART" id="SM00198"/>
    </source>
</evidence>
<dbReference type="AlphaFoldDB" id="A0A090LQP9"/>
<dbReference type="InterPro" id="IPR034113">
    <property type="entry name" value="SCP_GAPR1-like"/>
</dbReference>
<name>A0A090LQP9_STRRB</name>
<dbReference type="CDD" id="cd05382">
    <property type="entry name" value="CAP_GAPR1-like"/>
    <property type="match status" value="1"/>
</dbReference>
<dbReference type="SUPFAM" id="SSF55797">
    <property type="entry name" value="PR-1-like"/>
    <property type="match status" value="1"/>
</dbReference>
<dbReference type="FunFam" id="3.40.33.10:FF:000010">
    <property type="entry name" value="Predicted protein"/>
    <property type="match status" value="1"/>
</dbReference>
<dbReference type="OrthoDB" id="5874910at2759"/>
<dbReference type="InterPro" id="IPR014044">
    <property type="entry name" value="CAP_dom"/>
</dbReference>
<dbReference type="PRINTS" id="PR00838">
    <property type="entry name" value="V5ALLERGEN"/>
</dbReference>
<dbReference type="PANTHER" id="PTHR10334">
    <property type="entry name" value="CYSTEINE-RICH SECRETORY PROTEIN-RELATED"/>
    <property type="match status" value="1"/>
</dbReference>
<dbReference type="WormBase" id="SRAE_2000455200">
    <property type="protein sequence ID" value="SRP05232"/>
    <property type="gene ID" value="WBGene00264784"/>
</dbReference>
<sequence length="173" mass="19941">MKLIIFINILFIVLSNLVTSIKFAKLKLQFYHQHNCYRRNNKVGPLKVSKRWAFSAQKYANKLARQKNGLHHSNSNGRYGENIYWFSTKKGAGKAVKLWYSEVKHHNYSSNKMNGATGHFTQIVWKSTKYVGCGVAASKGNGVFVVCQYYPPGNYDNKFLKNVFRHKTLKPKC</sequence>
<dbReference type="GeneID" id="36382277"/>
<dbReference type="InterPro" id="IPR035940">
    <property type="entry name" value="CAP_sf"/>
</dbReference>
<reference evidence="4" key="2">
    <citation type="submission" date="2020-12" db="UniProtKB">
        <authorList>
            <consortium name="WormBaseParasite"/>
        </authorList>
    </citation>
    <scope>IDENTIFICATION</scope>
</reference>
<dbReference type="OMA" id="YKYCGSY"/>
<feature type="domain" description="SCP" evidence="1">
    <location>
        <begin position="25"/>
        <end position="157"/>
    </location>
</feature>
<dbReference type="Proteomes" id="UP000035682">
    <property type="component" value="Unplaced"/>
</dbReference>
<dbReference type="PRINTS" id="PR00837">
    <property type="entry name" value="V5TPXLIKE"/>
</dbReference>
<dbReference type="EMBL" id="LN609529">
    <property type="protein sequence ID" value="CEF69906.1"/>
    <property type="molecule type" value="Genomic_DNA"/>
</dbReference>
<dbReference type="WBParaSite" id="SRAE_2000455200.1">
    <property type="protein sequence ID" value="SRAE_2000455200.1"/>
    <property type="gene ID" value="WBGene00264784"/>
</dbReference>
<organism evidence="2">
    <name type="scientific">Strongyloides ratti</name>
    <name type="common">Parasitic roundworm</name>
    <dbReference type="NCBI Taxonomy" id="34506"/>
    <lineage>
        <taxon>Eukaryota</taxon>
        <taxon>Metazoa</taxon>
        <taxon>Ecdysozoa</taxon>
        <taxon>Nematoda</taxon>
        <taxon>Chromadorea</taxon>
        <taxon>Rhabditida</taxon>
        <taxon>Tylenchina</taxon>
        <taxon>Panagrolaimomorpha</taxon>
        <taxon>Strongyloidoidea</taxon>
        <taxon>Strongyloididae</taxon>
        <taxon>Strongyloides</taxon>
    </lineage>
</organism>
<gene>
    <name evidence="2 4 5" type="ORF">SRAE_2000455200</name>
</gene>
<dbReference type="InterPro" id="IPR001283">
    <property type="entry name" value="CRISP-related"/>
</dbReference>
<proteinExistence type="predicted"/>
<evidence type="ECO:0000313" key="4">
    <source>
        <dbReference type="WBParaSite" id="SRAE_2000455200.1"/>
    </source>
</evidence>
<dbReference type="PROSITE" id="PS01010">
    <property type="entry name" value="CRISP_2"/>
    <property type="match status" value="1"/>
</dbReference>
<dbReference type="RefSeq" id="XP_024509105.1">
    <property type="nucleotide sequence ID" value="XM_024643435.1"/>
</dbReference>
<evidence type="ECO:0000313" key="3">
    <source>
        <dbReference type="Proteomes" id="UP000035682"/>
    </source>
</evidence>
<dbReference type="STRING" id="34506.A0A090LQP9"/>
<dbReference type="PROSITE" id="PS01009">
    <property type="entry name" value="CRISP_1"/>
    <property type="match status" value="1"/>
</dbReference>
<dbReference type="GO" id="GO:0005576">
    <property type="term" value="C:extracellular region"/>
    <property type="evidence" value="ECO:0007669"/>
    <property type="project" value="InterPro"/>
</dbReference>
<dbReference type="Gene3D" id="3.40.33.10">
    <property type="entry name" value="CAP"/>
    <property type="match status" value="1"/>
</dbReference>
<reference evidence="2 3" key="1">
    <citation type="submission" date="2014-09" db="EMBL/GenBank/DDBJ databases">
        <authorList>
            <person name="Martin A.A."/>
        </authorList>
    </citation>
    <scope>NUCLEOTIDE SEQUENCE</scope>
    <source>
        <strain evidence="3">ED321</strain>
        <strain evidence="2">ED321 Heterogonic</strain>
    </source>
</reference>
<protein>
    <submittedName>
        <fullName evidence="2 4">CAP domain-containing protein</fullName>
    </submittedName>
</protein>
<dbReference type="InterPro" id="IPR018244">
    <property type="entry name" value="Allrgn_V5/Tpx1_CS"/>
</dbReference>
<dbReference type="SMART" id="SM00198">
    <property type="entry name" value="SCP"/>
    <property type="match status" value="1"/>
</dbReference>
<dbReference type="InterPro" id="IPR002413">
    <property type="entry name" value="V5_allergen-like"/>
</dbReference>
<evidence type="ECO:0000313" key="5">
    <source>
        <dbReference type="WormBase" id="SRAE_2000455200"/>
    </source>
</evidence>
<dbReference type="Pfam" id="PF00188">
    <property type="entry name" value="CAP"/>
    <property type="match status" value="1"/>
</dbReference>
<evidence type="ECO:0000313" key="2">
    <source>
        <dbReference type="EMBL" id="CEF69906.1"/>
    </source>
</evidence>
<dbReference type="CTD" id="36382277"/>
<keyword evidence="3" id="KW-1185">Reference proteome</keyword>
<accession>A0A090LQP9</accession>